<feature type="region of interest" description="Disordered" evidence="1">
    <location>
        <begin position="1"/>
        <end position="25"/>
    </location>
</feature>
<proteinExistence type="predicted"/>
<dbReference type="AlphaFoldDB" id="A0A6G1KZT8"/>
<sequence>MSLRRTRSSSRPLSQDLTTTSSAPADLEKLLSARKDPVPSSQSAMLKYHLTTILDTTDRCGEGAHVTSSARNLVSALVPKYCEVQAASLQQTQPSTLAQQCTGSALERHDCVHSKAPKSERLALQELHKQRPEGTNTCSIRDGADDSDPSCLGMWISWCAT</sequence>
<protein>
    <submittedName>
        <fullName evidence="2">Uncharacterized protein</fullName>
    </submittedName>
</protein>
<gene>
    <name evidence="2" type="ORF">EJ03DRAFT_192807</name>
</gene>
<name>A0A6G1KZT8_9PEZI</name>
<dbReference type="Proteomes" id="UP000799436">
    <property type="component" value="Unassembled WGS sequence"/>
</dbReference>
<dbReference type="EMBL" id="ML995878">
    <property type="protein sequence ID" value="KAF2766085.1"/>
    <property type="molecule type" value="Genomic_DNA"/>
</dbReference>
<evidence type="ECO:0000313" key="3">
    <source>
        <dbReference type="Proteomes" id="UP000799436"/>
    </source>
</evidence>
<organism evidence="2 3">
    <name type="scientific">Teratosphaeria nubilosa</name>
    <dbReference type="NCBI Taxonomy" id="161662"/>
    <lineage>
        <taxon>Eukaryota</taxon>
        <taxon>Fungi</taxon>
        <taxon>Dikarya</taxon>
        <taxon>Ascomycota</taxon>
        <taxon>Pezizomycotina</taxon>
        <taxon>Dothideomycetes</taxon>
        <taxon>Dothideomycetidae</taxon>
        <taxon>Mycosphaerellales</taxon>
        <taxon>Teratosphaeriaceae</taxon>
        <taxon>Teratosphaeria</taxon>
    </lineage>
</organism>
<evidence type="ECO:0000313" key="2">
    <source>
        <dbReference type="EMBL" id="KAF2766085.1"/>
    </source>
</evidence>
<accession>A0A6G1KZT8</accession>
<reference evidence="2" key="1">
    <citation type="journal article" date="2020" name="Stud. Mycol.">
        <title>101 Dothideomycetes genomes: a test case for predicting lifestyles and emergence of pathogens.</title>
        <authorList>
            <person name="Haridas S."/>
            <person name="Albert R."/>
            <person name="Binder M."/>
            <person name="Bloem J."/>
            <person name="Labutti K."/>
            <person name="Salamov A."/>
            <person name="Andreopoulos B."/>
            <person name="Baker S."/>
            <person name="Barry K."/>
            <person name="Bills G."/>
            <person name="Bluhm B."/>
            <person name="Cannon C."/>
            <person name="Castanera R."/>
            <person name="Culley D."/>
            <person name="Daum C."/>
            <person name="Ezra D."/>
            <person name="Gonzalez J."/>
            <person name="Henrissat B."/>
            <person name="Kuo A."/>
            <person name="Liang C."/>
            <person name="Lipzen A."/>
            <person name="Lutzoni F."/>
            <person name="Magnuson J."/>
            <person name="Mondo S."/>
            <person name="Nolan M."/>
            <person name="Ohm R."/>
            <person name="Pangilinan J."/>
            <person name="Park H.-J."/>
            <person name="Ramirez L."/>
            <person name="Alfaro M."/>
            <person name="Sun H."/>
            <person name="Tritt A."/>
            <person name="Yoshinaga Y."/>
            <person name="Zwiers L.-H."/>
            <person name="Turgeon B."/>
            <person name="Goodwin S."/>
            <person name="Spatafora J."/>
            <person name="Crous P."/>
            <person name="Grigoriev I."/>
        </authorList>
    </citation>
    <scope>NUCLEOTIDE SEQUENCE</scope>
    <source>
        <strain evidence="2">CBS 116005</strain>
    </source>
</reference>
<evidence type="ECO:0000256" key="1">
    <source>
        <dbReference type="SAM" id="MobiDB-lite"/>
    </source>
</evidence>
<keyword evidence="3" id="KW-1185">Reference proteome</keyword>